<evidence type="ECO:0000313" key="1">
    <source>
        <dbReference type="EMBL" id="RDK85496.1"/>
    </source>
</evidence>
<dbReference type="OrthoDB" id="1446385at2"/>
<reference evidence="1 2" key="1">
    <citation type="submission" date="2018-07" db="EMBL/GenBank/DDBJ databases">
        <title>Genomic Encyclopedia of Type Strains, Phase IV (KMG-IV): sequencing the most valuable type-strain genomes for metagenomic binning, comparative biology and taxonomic classification.</title>
        <authorList>
            <person name="Goeker M."/>
        </authorList>
    </citation>
    <scope>NUCLEOTIDE SEQUENCE [LARGE SCALE GENOMIC DNA]</scope>
    <source>
        <strain evidence="1 2">DSM 101478</strain>
    </source>
</reference>
<proteinExistence type="predicted"/>
<sequence>MKSLGIIVILLILTSCNFKEQKSELSYPLENIELKTISSEDTNRRISDTIILNRLEKAFRILSNNDLIKGKRLHGASSLCDLTITTNNGEILLMVSKSEEKEVVMSFYKFIDEDNFTYFLGTLYETDQLMEILKNAGIVCES</sequence>
<dbReference type="PROSITE" id="PS51257">
    <property type="entry name" value="PROKAR_LIPOPROTEIN"/>
    <property type="match status" value="1"/>
</dbReference>
<dbReference type="EMBL" id="QRAO01000003">
    <property type="protein sequence ID" value="RDK85496.1"/>
    <property type="molecule type" value="Genomic_DNA"/>
</dbReference>
<protein>
    <submittedName>
        <fullName evidence="1">Uncharacterized protein</fullName>
    </submittedName>
</protein>
<organism evidence="1 2">
    <name type="scientific">Marinirhabdus gelatinilytica</name>
    <dbReference type="NCBI Taxonomy" id="1703343"/>
    <lineage>
        <taxon>Bacteria</taxon>
        <taxon>Pseudomonadati</taxon>
        <taxon>Bacteroidota</taxon>
        <taxon>Flavobacteriia</taxon>
        <taxon>Flavobacteriales</taxon>
        <taxon>Flavobacteriaceae</taxon>
    </lineage>
</organism>
<dbReference type="AlphaFoldDB" id="A0A370QAV3"/>
<dbReference type="RefSeq" id="WP_115123909.1">
    <property type="nucleotide sequence ID" value="NZ_QRAO01000003.1"/>
</dbReference>
<keyword evidence="2" id="KW-1185">Reference proteome</keyword>
<dbReference type="Proteomes" id="UP000255317">
    <property type="component" value="Unassembled WGS sequence"/>
</dbReference>
<accession>A0A370QAV3</accession>
<evidence type="ECO:0000313" key="2">
    <source>
        <dbReference type="Proteomes" id="UP000255317"/>
    </source>
</evidence>
<gene>
    <name evidence="1" type="ORF">C8D94_103323</name>
</gene>
<comment type="caution">
    <text evidence="1">The sequence shown here is derived from an EMBL/GenBank/DDBJ whole genome shotgun (WGS) entry which is preliminary data.</text>
</comment>
<name>A0A370QAV3_9FLAO</name>